<dbReference type="Pfam" id="PF22106">
    <property type="entry name" value="NGO1945_C"/>
    <property type="match status" value="1"/>
</dbReference>
<dbReference type="EMBL" id="CP044205">
    <property type="protein sequence ID" value="QFY42562.1"/>
    <property type="molecule type" value="Genomic_DNA"/>
</dbReference>
<feature type="domain" description="Putative DNA-binding" evidence="1">
    <location>
        <begin position="13"/>
        <end position="99"/>
    </location>
</feature>
<reference evidence="3 4" key="1">
    <citation type="submission" date="2019-09" db="EMBL/GenBank/DDBJ databases">
        <title>Ecophysiology of the spiral-shaped methanotroph Methylospira mobilis as revealed by the complete genome sequence.</title>
        <authorList>
            <person name="Oshkin I.Y."/>
            <person name="Dedysh S.N."/>
            <person name="Miroshnikov K."/>
            <person name="Danilova O.V."/>
            <person name="Hakobyan A."/>
            <person name="Liesack W."/>
        </authorList>
    </citation>
    <scope>NUCLEOTIDE SEQUENCE [LARGE SCALE GENOMIC DNA]</scope>
    <source>
        <strain evidence="3 4">Shm1</strain>
    </source>
</reference>
<dbReference type="AlphaFoldDB" id="A0A5Q0BHG2"/>
<dbReference type="Pfam" id="PF09836">
    <property type="entry name" value="DUF2063"/>
    <property type="match status" value="1"/>
</dbReference>
<accession>A0A5Q0BHG2</accession>
<dbReference type="OrthoDB" id="4146344at2"/>
<organism evidence="3 4">
    <name type="scientific">Candidatus Methylospira mobilis</name>
    <dbReference type="NCBI Taxonomy" id="1808979"/>
    <lineage>
        <taxon>Bacteria</taxon>
        <taxon>Pseudomonadati</taxon>
        <taxon>Pseudomonadota</taxon>
        <taxon>Gammaproteobacteria</taxon>
        <taxon>Methylococcales</taxon>
        <taxon>Methylococcaceae</taxon>
        <taxon>Candidatus Methylospira</taxon>
    </lineage>
</organism>
<dbReference type="Gene3D" id="1.10.150.690">
    <property type="entry name" value="DUF2063"/>
    <property type="match status" value="1"/>
</dbReference>
<dbReference type="InParanoid" id="A0A5Q0BHG2"/>
<dbReference type="InterPro" id="IPR054098">
    <property type="entry name" value="NGO1945-like_C"/>
</dbReference>
<dbReference type="Proteomes" id="UP000325755">
    <property type="component" value="Chromosome"/>
</dbReference>
<dbReference type="InterPro" id="IPR044922">
    <property type="entry name" value="DUF2063_N_sf"/>
</dbReference>
<dbReference type="KEGG" id="mmob:F6R98_07970"/>
<evidence type="ECO:0000259" key="1">
    <source>
        <dbReference type="Pfam" id="PF09836"/>
    </source>
</evidence>
<dbReference type="RefSeq" id="WP_153248558.1">
    <property type="nucleotide sequence ID" value="NZ_CP044205.1"/>
</dbReference>
<evidence type="ECO:0000313" key="4">
    <source>
        <dbReference type="Proteomes" id="UP000325755"/>
    </source>
</evidence>
<evidence type="ECO:0000259" key="2">
    <source>
        <dbReference type="Pfam" id="PF22106"/>
    </source>
</evidence>
<keyword evidence="4" id="KW-1185">Reference proteome</keyword>
<sequence length="253" mass="28936">MQPSETGTPAFIETQRAFSAYIRDPHNNPMPADVQPQRIAMYRELLSNNIDSFLSNAFPIIKETLDSRYWQTLIDDFFARHRSSSPYFSGVPEEFLDYLAKERADMPGDPPFLLELAHYEWVEMALAIAEEEAPEPDADKLEKPLDTCIRLSPVAWPLAYRFPVHRIACDNQPLQAPADPTYLAVYRNREDEVLFLELNNLTYRLLQRLSENHNETARAILGNLALEMGYTDINPILKHGATLLTDLAERGIV</sequence>
<protein>
    <submittedName>
        <fullName evidence="3">DUF2063 domain-containing protein</fullName>
    </submittedName>
</protein>
<name>A0A5Q0BHG2_9GAMM</name>
<proteinExistence type="predicted"/>
<feature type="domain" description="NGO1945-like C-terminal" evidence="2">
    <location>
        <begin position="152"/>
        <end position="248"/>
    </location>
</feature>
<evidence type="ECO:0000313" key="3">
    <source>
        <dbReference type="EMBL" id="QFY42562.1"/>
    </source>
</evidence>
<dbReference type="InterPro" id="IPR018640">
    <property type="entry name" value="DUF2063"/>
</dbReference>
<dbReference type="Gene3D" id="3.90.930.50">
    <property type="match status" value="1"/>
</dbReference>
<gene>
    <name evidence="3" type="ORF">F6R98_07970</name>
</gene>